<evidence type="ECO:0000259" key="1">
    <source>
        <dbReference type="Pfam" id="PF00085"/>
    </source>
</evidence>
<dbReference type="OrthoDB" id="8521206at2"/>
<dbReference type="RefSeq" id="WP_068807179.1">
    <property type="nucleotide sequence ID" value="NZ_MBFM01000003.1"/>
</dbReference>
<feature type="domain" description="Thioredoxin" evidence="1">
    <location>
        <begin position="17"/>
        <end position="84"/>
    </location>
</feature>
<dbReference type="CDD" id="cd02947">
    <property type="entry name" value="TRX_family"/>
    <property type="match status" value="1"/>
</dbReference>
<name>A0A7X7R7M4_9RHOO</name>
<gene>
    <name evidence="2" type="ORF">GX576_05825</name>
</gene>
<dbReference type="InterPro" id="IPR036249">
    <property type="entry name" value="Thioredoxin-like_sf"/>
</dbReference>
<organism evidence="2 3">
    <name type="scientific">Thauera phenolivorans</name>
    <dbReference type="NCBI Taxonomy" id="1792543"/>
    <lineage>
        <taxon>Bacteria</taxon>
        <taxon>Pseudomonadati</taxon>
        <taxon>Pseudomonadota</taxon>
        <taxon>Betaproteobacteria</taxon>
        <taxon>Rhodocyclales</taxon>
        <taxon>Zoogloeaceae</taxon>
        <taxon>Thauera</taxon>
    </lineage>
</organism>
<dbReference type="Proteomes" id="UP000536534">
    <property type="component" value="Unassembled WGS sequence"/>
</dbReference>
<dbReference type="AlphaFoldDB" id="A0A7X7R7M4"/>
<dbReference type="EMBL" id="JAAYYV010000154">
    <property type="protein sequence ID" value="NLF53907.1"/>
    <property type="molecule type" value="Genomic_DNA"/>
</dbReference>
<dbReference type="SUPFAM" id="SSF52833">
    <property type="entry name" value="Thioredoxin-like"/>
    <property type="match status" value="1"/>
</dbReference>
<comment type="caution">
    <text evidence="2">The sequence shown here is derived from an EMBL/GenBank/DDBJ whole genome shotgun (WGS) entry which is preliminary data.</text>
</comment>
<reference evidence="2 3" key="1">
    <citation type="journal article" date="2020" name="Biotechnol. Biofuels">
        <title>New insights from the biogas microbiome by comprehensive genome-resolved metagenomics of nearly 1600 species originating from multiple anaerobic digesters.</title>
        <authorList>
            <person name="Campanaro S."/>
            <person name="Treu L."/>
            <person name="Rodriguez-R L.M."/>
            <person name="Kovalovszki A."/>
            <person name="Ziels R.M."/>
            <person name="Maus I."/>
            <person name="Zhu X."/>
            <person name="Kougias P.G."/>
            <person name="Basile A."/>
            <person name="Luo G."/>
            <person name="Schluter A."/>
            <person name="Konstantinidis K.T."/>
            <person name="Angelidaki I."/>
        </authorList>
    </citation>
    <scope>NUCLEOTIDE SEQUENCE [LARGE SCALE GENOMIC DNA]</scope>
    <source>
        <strain evidence="2">AS06rmzACSIP_256</strain>
    </source>
</reference>
<dbReference type="Pfam" id="PF00085">
    <property type="entry name" value="Thioredoxin"/>
    <property type="match status" value="1"/>
</dbReference>
<protein>
    <submittedName>
        <fullName evidence="2">Thioredoxin family protein</fullName>
    </submittedName>
</protein>
<evidence type="ECO:0000313" key="2">
    <source>
        <dbReference type="EMBL" id="NLF53907.1"/>
    </source>
</evidence>
<proteinExistence type="predicted"/>
<accession>A0A7X7R7M4</accession>
<dbReference type="InterPro" id="IPR013766">
    <property type="entry name" value="Thioredoxin_domain"/>
</dbReference>
<evidence type="ECO:0000313" key="3">
    <source>
        <dbReference type="Proteomes" id="UP000536534"/>
    </source>
</evidence>
<dbReference type="Gene3D" id="3.40.30.10">
    <property type="entry name" value="Glutaredoxin"/>
    <property type="match status" value="1"/>
</dbReference>
<sequence length="127" mass="13559">MALLIPATDLPGHERLASAPLVVLALCADWCGTCRDFRPVLERIAASRPGALFAWADIEDDAGLVGDIDVEDFPCLAVYRKGAALHFGSALPHEGVVARLLEALMERSDPASGIPEAVRELGTRLAR</sequence>